<protein>
    <recommendedName>
        <fullName evidence="5">Lipoprotein</fullName>
    </recommendedName>
</protein>
<dbReference type="AlphaFoldDB" id="A0A9E5JSG2"/>
<evidence type="ECO:0008006" key="5">
    <source>
        <dbReference type="Google" id="ProtNLM"/>
    </source>
</evidence>
<keyword evidence="4" id="KW-1185">Reference proteome</keyword>
<feature type="chain" id="PRO_5038847438" description="Lipoprotein" evidence="2">
    <location>
        <begin position="24"/>
        <end position="247"/>
    </location>
</feature>
<feature type="signal peptide" evidence="2">
    <location>
        <begin position="1"/>
        <end position="23"/>
    </location>
</feature>
<organism evidence="3 4">
    <name type="scientific">Pseudomaricurvus hydrocarbonicus</name>
    <dbReference type="NCBI Taxonomy" id="1470433"/>
    <lineage>
        <taxon>Bacteria</taxon>
        <taxon>Pseudomonadati</taxon>
        <taxon>Pseudomonadota</taxon>
        <taxon>Gammaproteobacteria</taxon>
        <taxon>Cellvibrionales</taxon>
        <taxon>Cellvibrionaceae</taxon>
        <taxon>Pseudomaricurvus</taxon>
    </lineage>
</organism>
<accession>A0A9E5JSG2</accession>
<name>A0A9E5JSG2_9GAMM</name>
<dbReference type="Proteomes" id="UP000787472">
    <property type="component" value="Unassembled WGS sequence"/>
</dbReference>
<evidence type="ECO:0000313" key="3">
    <source>
        <dbReference type="EMBL" id="NHO64045.1"/>
    </source>
</evidence>
<comment type="caution">
    <text evidence="3">The sequence shown here is derived from an EMBL/GenBank/DDBJ whole genome shotgun (WGS) entry which is preliminary data.</text>
</comment>
<evidence type="ECO:0000256" key="2">
    <source>
        <dbReference type="SAM" id="SignalP"/>
    </source>
</evidence>
<gene>
    <name evidence="3" type="ORF">G8770_00605</name>
</gene>
<keyword evidence="2" id="KW-0732">Signal</keyword>
<feature type="region of interest" description="Disordered" evidence="1">
    <location>
        <begin position="203"/>
        <end position="247"/>
    </location>
</feature>
<proteinExistence type="predicted"/>
<reference evidence="3" key="1">
    <citation type="submission" date="2020-03" db="EMBL/GenBank/DDBJ databases">
        <authorList>
            <person name="Guo F."/>
        </authorList>
    </citation>
    <scope>NUCLEOTIDE SEQUENCE</scope>
    <source>
        <strain evidence="3">JCM 30134</strain>
    </source>
</reference>
<evidence type="ECO:0000256" key="1">
    <source>
        <dbReference type="SAM" id="MobiDB-lite"/>
    </source>
</evidence>
<dbReference type="EMBL" id="JAAONZ010000001">
    <property type="protein sequence ID" value="NHO64045.1"/>
    <property type="molecule type" value="Genomic_DNA"/>
</dbReference>
<feature type="compositionally biased region" description="Polar residues" evidence="1">
    <location>
        <begin position="224"/>
        <end position="234"/>
    </location>
</feature>
<sequence>MKSVTKVVLLGLLSLLWGCTNNMKVTGTFPKPLIASLPQPVGIIYDNDFRNYVYTETSDDRGKWIIDAGAAQVDLFNTVIPELFDYVEELTAIPSADTPANVKLVLYPKIIDFQYSVPRETKFTIYEVWLKYNLSVYDAQGAMVADWILTAYGKTPTAFMQTDEDAMNAAIMVALRDLGANLSIGTRRVPEIRAWLERNTPNDPSLKAVQPIQSTDVKAPTVMSPKSAQKTPAPNGSIPIHTAQHQE</sequence>
<evidence type="ECO:0000313" key="4">
    <source>
        <dbReference type="Proteomes" id="UP000787472"/>
    </source>
</evidence>